<dbReference type="OrthoDB" id="7573881at2"/>
<evidence type="ECO:0000313" key="1">
    <source>
        <dbReference type="EMBL" id="SFJ96223.1"/>
    </source>
</evidence>
<dbReference type="AlphaFoldDB" id="A0A1I3VMK7"/>
<organism evidence="1 2">
    <name type="scientific">Paraburkholderia megapolitana</name>
    <dbReference type="NCBI Taxonomy" id="420953"/>
    <lineage>
        <taxon>Bacteria</taxon>
        <taxon>Pseudomonadati</taxon>
        <taxon>Pseudomonadota</taxon>
        <taxon>Betaproteobacteria</taxon>
        <taxon>Burkholderiales</taxon>
        <taxon>Burkholderiaceae</taxon>
        <taxon>Paraburkholderia</taxon>
    </lineage>
</organism>
<accession>A0A1I3VMK7</accession>
<dbReference type="STRING" id="420953.SAMN05192543_11434"/>
<name>A0A1I3VMK7_9BURK</name>
<protein>
    <submittedName>
        <fullName evidence="1">Uncharacterized protein</fullName>
    </submittedName>
</protein>
<evidence type="ECO:0000313" key="2">
    <source>
        <dbReference type="Proteomes" id="UP000199548"/>
    </source>
</evidence>
<dbReference type="Proteomes" id="UP000199548">
    <property type="component" value="Unassembled WGS sequence"/>
</dbReference>
<dbReference type="EMBL" id="FOQU01000014">
    <property type="protein sequence ID" value="SFJ96223.1"/>
    <property type="molecule type" value="Genomic_DNA"/>
</dbReference>
<reference evidence="1 2" key="1">
    <citation type="submission" date="2016-10" db="EMBL/GenBank/DDBJ databases">
        <authorList>
            <person name="de Groot N.N."/>
        </authorList>
    </citation>
    <scope>NUCLEOTIDE SEQUENCE [LARGE SCALE GENOMIC DNA]</scope>
    <source>
        <strain evidence="1 2">LMG 23650</strain>
    </source>
</reference>
<keyword evidence="2" id="KW-1185">Reference proteome</keyword>
<dbReference type="InterPro" id="IPR056206">
    <property type="entry name" value="Tis1_ImmP"/>
</dbReference>
<sequence length="82" mass="9846">MGIKKDERFGREDIYVDYPFEEVMFRWDHKDRKVYRKFYDKAESGPVPPDNNLYNEALRFGDEIQRDAYIAGKRGSPHNRNS</sequence>
<proteinExistence type="predicted"/>
<gene>
    <name evidence="1" type="ORF">SAMN05192543_11434</name>
</gene>
<dbReference type="Pfam" id="PF24154">
    <property type="entry name" value="Tis1_ImmP"/>
    <property type="match status" value="1"/>
</dbReference>
<dbReference type="RefSeq" id="WP_091020011.1">
    <property type="nucleotide sequence ID" value="NZ_CP041745.1"/>
</dbReference>